<feature type="transmembrane region" description="Helical" evidence="2">
    <location>
        <begin position="7"/>
        <end position="27"/>
    </location>
</feature>
<dbReference type="KEGG" id="mnt:21396591"/>
<keyword evidence="5" id="KW-1185">Reference proteome</keyword>
<dbReference type="GO" id="GO:0016787">
    <property type="term" value="F:hydrolase activity"/>
    <property type="evidence" value="ECO:0007669"/>
    <property type="project" value="InterPro"/>
</dbReference>
<dbReference type="InterPro" id="IPR050466">
    <property type="entry name" value="Carboxylest/Gibb_receptor"/>
</dbReference>
<dbReference type="PANTHER" id="PTHR23024">
    <property type="entry name" value="ARYLACETAMIDE DEACETYLASE"/>
    <property type="match status" value="1"/>
</dbReference>
<dbReference type="InterPro" id="IPR029058">
    <property type="entry name" value="AB_hydrolase_fold"/>
</dbReference>
<organism evidence="4 5">
    <name type="scientific">Morus notabilis</name>
    <dbReference type="NCBI Taxonomy" id="981085"/>
    <lineage>
        <taxon>Eukaryota</taxon>
        <taxon>Viridiplantae</taxon>
        <taxon>Streptophyta</taxon>
        <taxon>Embryophyta</taxon>
        <taxon>Tracheophyta</taxon>
        <taxon>Spermatophyta</taxon>
        <taxon>Magnoliopsida</taxon>
        <taxon>eudicotyledons</taxon>
        <taxon>Gunneridae</taxon>
        <taxon>Pentapetalae</taxon>
        <taxon>rosids</taxon>
        <taxon>fabids</taxon>
        <taxon>Rosales</taxon>
        <taxon>Moraceae</taxon>
        <taxon>Moreae</taxon>
        <taxon>Morus</taxon>
    </lineage>
</organism>
<dbReference type="InterPro" id="IPR013094">
    <property type="entry name" value="AB_hydrolase_3"/>
</dbReference>
<evidence type="ECO:0000256" key="1">
    <source>
        <dbReference type="ARBA" id="ARBA00010515"/>
    </source>
</evidence>
<dbReference type="STRING" id="981085.W9RAP8"/>
<protein>
    <submittedName>
        <fullName evidence="4">Carboxylesterase 1</fullName>
    </submittedName>
</protein>
<dbReference type="AlphaFoldDB" id="W9RAP8"/>
<proteinExistence type="inferred from homology"/>
<evidence type="ECO:0000313" key="4">
    <source>
        <dbReference type="EMBL" id="EXB80093.1"/>
    </source>
</evidence>
<dbReference type="EMBL" id="KE344800">
    <property type="protein sequence ID" value="EXB80093.1"/>
    <property type="molecule type" value="Genomic_DNA"/>
</dbReference>
<evidence type="ECO:0000313" key="5">
    <source>
        <dbReference type="Proteomes" id="UP000030645"/>
    </source>
</evidence>
<dbReference type="SUPFAM" id="SSF53474">
    <property type="entry name" value="alpha/beta-Hydrolases"/>
    <property type="match status" value="1"/>
</dbReference>
<dbReference type="PANTHER" id="PTHR23024:SF546">
    <property type="entry name" value="CARBOXYLESTERASE 120-RELATED"/>
    <property type="match status" value="1"/>
</dbReference>
<evidence type="ECO:0000256" key="2">
    <source>
        <dbReference type="SAM" id="Phobius"/>
    </source>
</evidence>
<feature type="domain" description="Alpha/beta hydrolase fold-3" evidence="3">
    <location>
        <begin position="10"/>
        <end position="70"/>
    </location>
</feature>
<comment type="similarity">
    <text evidence="1">Belongs to the 'GDXG' lipolytic enzyme family.</text>
</comment>
<dbReference type="Pfam" id="PF07859">
    <property type="entry name" value="Abhydrolase_3"/>
    <property type="match status" value="1"/>
</dbReference>
<dbReference type="eggNOG" id="KOG1515">
    <property type="taxonomic scope" value="Eukaryota"/>
</dbReference>
<dbReference type="Proteomes" id="UP000030645">
    <property type="component" value="Unassembled WGS sequence"/>
</dbReference>
<name>W9RAP8_9ROSA</name>
<gene>
    <name evidence="4" type="ORF">L484_013419</name>
</gene>
<accession>W9RAP8</accession>
<dbReference type="Gene3D" id="3.40.50.1820">
    <property type="entry name" value="alpha/beta hydrolase"/>
    <property type="match status" value="1"/>
</dbReference>
<keyword evidence="2" id="KW-0812">Transmembrane</keyword>
<keyword evidence="2" id="KW-1133">Transmembrane helix</keyword>
<sequence>MGPSKKLPLIVYYHGGGFIFLITASSINHDFCSKMAANLTAAVVSVDYRLAPMHRLPAAYDDAVEALTTMRWRRCIG</sequence>
<keyword evidence="2" id="KW-0472">Membrane</keyword>
<reference evidence="5" key="1">
    <citation type="submission" date="2013-01" db="EMBL/GenBank/DDBJ databases">
        <title>Draft Genome Sequence of a Mulberry Tree, Morus notabilis C.K. Schneid.</title>
        <authorList>
            <person name="He N."/>
            <person name="Zhao S."/>
        </authorList>
    </citation>
    <scope>NUCLEOTIDE SEQUENCE</scope>
</reference>
<dbReference type="OrthoDB" id="408631at2759"/>
<evidence type="ECO:0000259" key="3">
    <source>
        <dbReference type="Pfam" id="PF07859"/>
    </source>
</evidence>